<name>A0A1I2UEL6_9BACT</name>
<dbReference type="Proteomes" id="UP000199642">
    <property type="component" value="Unassembled WGS sequence"/>
</dbReference>
<dbReference type="PANTHER" id="PTHR43818:SF5">
    <property type="entry name" value="OXIDOREDUCTASE FAMILY PROTEIN"/>
    <property type="match status" value="1"/>
</dbReference>
<evidence type="ECO:0000256" key="1">
    <source>
        <dbReference type="SAM" id="MobiDB-lite"/>
    </source>
</evidence>
<dbReference type="PANTHER" id="PTHR43818">
    <property type="entry name" value="BCDNA.GH03377"/>
    <property type="match status" value="1"/>
</dbReference>
<dbReference type="AlphaFoldDB" id="A0A1I2UEL6"/>
<protein>
    <submittedName>
        <fullName evidence="4">Predicted dehydrogenase</fullName>
    </submittedName>
</protein>
<evidence type="ECO:0000259" key="2">
    <source>
        <dbReference type="Pfam" id="PF01408"/>
    </source>
</evidence>
<evidence type="ECO:0000313" key="5">
    <source>
        <dbReference type="Proteomes" id="UP000199642"/>
    </source>
</evidence>
<feature type="domain" description="Gfo/Idh/MocA-like oxidoreductase N-terminal" evidence="2">
    <location>
        <begin position="21"/>
        <end position="146"/>
    </location>
</feature>
<gene>
    <name evidence="4" type="ORF">SAMN04487988_107203</name>
</gene>
<dbReference type="GO" id="GO:0000166">
    <property type="term" value="F:nucleotide binding"/>
    <property type="evidence" value="ECO:0007669"/>
    <property type="project" value="InterPro"/>
</dbReference>
<dbReference type="Gene3D" id="3.40.50.720">
    <property type="entry name" value="NAD(P)-binding Rossmann-like Domain"/>
    <property type="match status" value="1"/>
</dbReference>
<organism evidence="4 5">
    <name type="scientific">Algoriphagus hitonicola</name>
    <dbReference type="NCBI Taxonomy" id="435880"/>
    <lineage>
        <taxon>Bacteria</taxon>
        <taxon>Pseudomonadati</taxon>
        <taxon>Bacteroidota</taxon>
        <taxon>Cytophagia</taxon>
        <taxon>Cytophagales</taxon>
        <taxon>Cyclobacteriaceae</taxon>
        <taxon>Algoriphagus</taxon>
    </lineage>
</organism>
<accession>A0A1I2UEL6</accession>
<proteinExistence type="predicted"/>
<keyword evidence="5" id="KW-1185">Reference proteome</keyword>
<dbReference type="Gene3D" id="3.30.360.10">
    <property type="entry name" value="Dihydrodipicolinate Reductase, domain 2"/>
    <property type="match status" value="1"/>
</dbReference>
<dbReference type="Pfam" id="PF01408">
    <property type="entry name" value="GFO_IDH_MocA"/>
    <property type="match status" value="1"/>
</dbReference>
<evidence type="ECO:0000313" key="4">
    <source>
        <dbReference type="EMBL" id="SFG75488.1"/>
    </source>
</evidence>
<dbReference type="InterPro" id="IPR000683">
    <property type="entry name" value="Gfo/Idh/MocA-like_OxRdtase_N"/>
</dbReference>
<reference evidence="5" key="1">
    <citation type="submission" date="2016-10" db="EMBL/GenBank/DDBJ databases">
        <authorList>
            <person name="Varghese N."/>
            <person name="Submissions S."/>
        </authorList>
    </citation>
    <scope>NUCLEOTIDE SEQUENCE [LARGE SCALE GENOMIC DNA]</scope>
    <source>
        <strain evidence="5">DSM 19315</strain>
    </source>
</reference>
<dbReference type="EMBL" id="FOPC01000007">
    <property type="protein sequence ID" value="SFG75488.1"/>
    <property type="molecule type" value="Genomic_DNA"/>
</dbReference>
<evidence type="ECO:0000259" key="3">
    <source>
        <dbReference type="Pfam" id="PF22725"/>
    </source>
</evidence>
<sequence length="440" mass="49529">MMTLASFGLLGMDFKNQEGPIRVALIGAGWYGKSDLFRLIQVADVEVVGLADPDKNMLEAAGKLVSERQKSGKIPPLYEDYQDLLAKEKPEFVLIGSPDHWHALQAIDALKAGAHVYLQKPISVDVIEGEAILAAARKYDRVVQIGTQRKSTPHLIEAKKDIIDTGLLGKISHAEVCCYFHMRANGNPPEEPVPDFFNYELWTGPAPLRPYDGLPHTRWWRTFMEYGNGITGDMCVHMLDTVRWMLQLGWPSQVTATGGIFVQKEGKSNIADTQTAIFEFPELNVVWQHRSWGNPTDPEYPWAFKIYGENGMLAGSTMQADFFPYGEGQEPKHYDVVYEREEYPEDLDEDRIELNAAPATRLHMKDWLKAIETDTLPIADVEQGHISTASCILANISMELGGRPLKYDPETRTVIGDAEATEKLRRPYRAPYTHPEPDQV</sequence>
<feature type="region of interest" description="Disordered" evidence="1">
    <location>
        <begin position="421"/>
        <end position="440"/>
    </location>
</feature>
<dbReference type="Pfam" id="PF22725">
    <property type="entry name" value="GFO_IDH_MocA_C3"/>
    <property type="match status" value="1"/>
</dbReference>
<dbReference type="SUPFAM" id="SSF55347">
    <property type="entry name" value="Glyceraldehyde-3-phosphate dehydrogenase-like, C-terminal domain"/>
    <property type="match status" value="1"/>
</dbReference>
<dbReference type="InterPro" id="IPR050463">
    <property type="entry name" value="Gfo/Idh/MocA_oxidrdct_glycsds"/>
</dbReference>
<dbReference type="InterPro" id="IPR036291">
    <property type="entry name" value="NAD(P)-bd_dom_sf"/>
</dbReference>
<dbReference type="InterPro" id="IPR055170">
    <property type="entry name" value="GFO_IDH_MocA-like_dom"/>
</dbReference>
<dbReference type="SUPFAM" id="SSF51735">
    <property type="entry name" value="NAD(P)-binding Rossmann-fold domains"/>
    <property type="match status" value="1"/>
</dbReference>
<feature type="domain" description="GFO/IDH/MocA-like oxidoreductase" evidence="3">
    <location>
        <begin position="209"/>
        <end position="313"/>
    </location>
</feature>
<dbReference type="STRING" id="435880.SAMN04487988_107203"/>